<dbReference type="InParanoid" id="A0A2P5EJD9"/>
<dbReference type="Proteomes" id="UP000237000">
    <property type="component" value="Unassembled WGS sequence"/>
</dbReference>
<comment type="caution">
    <text evidence="1">The sequence shown here is derived from an EMBL/GenBank/DDBJ whole genome shotgun (WGS) entry which is preliminary data.</text>
</comment>
<reference evidence="2" key="1">
    <citation type="submission" date="2016-06" db="EMBL/GenBank/DDBJ databases">
        <title>Parallel loss of symbiosis genes in relatives of nitrogen-fixing non-legume Parasponia.</title>
        <authorList>
            <person name="Van Velzen R."/>
            <person name="Holmer R."/>
            <person name="Bu F."/>
            <person name="Rutten L."/>
            <person name="Van Zeijl A."/>
            <person name="Liu W."/>
            <person name="Santuari L."/>
            <person name="Cao Q."/>
            <person name="Sharma T."/>
            <person name="Shen D."/>
            <person name="Roswanjaya Y."/>
            <person name="Wardhani T."/>
            <person name="Kalhor M.S."/>
            <person name="Jansen J."/>
            <person name="Van den Hoogen J."/>
            <person name="Gungor B."/>
            <person name="Hartog M."/>
            <person name="Hontelez J."/>
            <person name="Verver J."/>
            <person name="Yang W.-C."/>
            <person name="Schijlen E."/>
            <person name="Repin R."/>
            <person name="Schilthuizen M."/>
            <person name="Schranz E."/>
            <person name="Heidstra R."/>
            <person name="Miyata K."/>
            <person name="Fedorova E."/>
            <person name="Kohlen W."/>
            <person name="Bisseling T."/>
            <person name="Smit S."/>
            <person name="Geurts R."/>
        </authorList>
    </citation>
    <scope>NUCLEOTIDE SEQUENCE [LARGE SCALE GENOMIC DNA]</scope>
    <source>
        <strain evidence="2">cv. RG33-2</strain>
    </source>
</reference>
<evidence type="ECO:0000313" key="2">
    <source>
        <dbReference type="Proteomes" id="UP000237000"/>
    </source>
</evidence>
<accession>A0A2P5EJD9</accession>
<dbReference type="EMBL" id="JXTC01000145">
    <property type="protein sequence ID" value="PON85622.1"/>
    <property type="molecule type" value="Genomic_DNA"/>
</dbReference>
<sequence length="98" mass="10965">MANSNASSSTAPSLSSISHFTPVIFFHSLSVKLDDGNYLLWHQYVHVAIRGHKLQCFITPNSSSPKFLNAIDVVLLIPISLTGISKINYYFFGSYLQW</sequence>
<organism evidence="1 2">
    <name type="scientific">Trema orientale</name>
    <name type="common">Charcoal tree</name>
    <name type="synonym">Celtis orientalis</name>
    <dbReference type="NCBI Taxonomy" id="63057"/>
    <lineage>
        <taxon>Eukaryota</taxon>
        <taxon>Viridiplantae</taxon>
        <taxon>Streptophyta</taxon>
        <taxon>Embryophyta</taxon>
        <taxon>Tracheophyta</taxon>
        <taxon>Spermatophyta</taxon>
        <taxon>Magnoliopsida</taxon>
        <taxon>eudicotyledons</taxon>
        <taxon>Gunneridae</taxon>
        <taxon>Pentapetalae</taxon>
        <taxon>rosids</taxon>
        <taxon>fabids</taxon>
        <taxon>Rosales</taxon>
        <taxon>Cannabaceae</taxon>
        <taxon>Trema</taxon>
    </lineage>
</organism>
<name>A0A2P5EJD9_TREOI</name>
<dbReference type="AlphaFoldDB" id="A0A2P5EJD9"/>
<proteinExistence type="predicted"/>
<evidence type="ECO:0000313" key="1">
    <source>
        <dbReference type="EMBL" id="PON85622.1"/>
    </source>
</evidence>
<evidence type="ECO:0008006" key="3">
    <source>
        <dbReference type="Google" id="ProtNLM"/>
    </source>
</evidence>
<protein>
    <recommendedName>
        <fullName evidence="3">Retrotransposon Copia-like N-terminal domain-containing protein</fullName>
    </recommendedName>
</protein>
<dbReference type="OrthoDB" id="1745344at2759"/>
<gene>
    <name evidence="1" type="ORF">TorRG33x02_186240</name>
</gene>
<keyword evidence="2" id="KW-1185">Reference proteome</keyword>